<dbReference type="Proteomes" id="UP001206595">
    <property type="component" value="Unassembled WGS sequence"/>
</dbReference>
<reference evidence="2" key="1">
    <citation type="submission" date="2021-06" db="EMBL/GenBank/DDBJ databases">
        <authorList>
            <consortium name="DOE Joint Genome Institute"/>
            <person name="Mondo S.J."/>
            <person name="Amses K.R."/>
            <person name="Simmons D.R."/>
            <person name="Longcore J.E."/>
            <person name="Seto K."/>
            <person name="Alves G.H."/>
            <person name="Bonds A.E."/>
            <person name="Quandt C.A."/>
            <person name="Davis W.J."/>
            <person name="Chang Y."/>
            <person name="Letcher P.M."/>
            <person name="Powell M.J."/>
            <person name="Kuo A."/>
            <person name="Labutti K."/>
            <person name="Pangilinan J."/>
            <person name="Andreopoulos W."/>
            <person name="Tritt A."/>
            <person name="Riley R."/>
            <person name="Hundley H."/>
            <person name="Johnson J."/>
            <person name="Lipzen A."/>
            <person name="Barry K."/>
            <person name="Berbee M.L."/>
            <person name="Buchler N.E."/>
            <person name="Grigoriev I.V."/>
            <person name="Spatafora J.W."/>
            <person name="Stajich J.E."/>
            <person name="James T.Y."/>
        </authorList>
    </citation>
    <scope>NUCLEOTIDE SEQUENCE</scope>
    <source>
        <strain evidence="2">AG</strain>
    </source>
</reference>
<reference evidence="2" key="2">
    <citation type="journal article" date="2022" name="Proc. Natl. Acad. Sci. U.S.A.">
        <title>Diploid-dominant life cycles characterize the early evolution of Fungi.</title>
        <authorList>
            <person name="Amses K.R."/>
            <person name="Simmons D.R."/>
            <person name="Longcore J.E."/>
            <person name="Mondo S.J."/>
            <person name="Seto K."/>
            <person name="Jeronimo G.H."/>
            <person name="Bonds A.E."/>
            <person name="Quandt C.A."/>
            <person name="Davis W.J."/>
            <person name="Chang Y."/>
            <person name="Federici B.A."/>
            <person name="Kuo A."/>
            <person name="LaButti K."/>
            <person name="Pangilinan J."/>
            <person name="Andreopoulos W."/>
            <person name="Tritt A."/>
            <person name="Riley R."/>
            <person name="Hundley H."/>
            <person name="Johnson J."/>
            <person name="Lipzen A."/>
            <person name="Barry K."/>
            <person name="Lang B.F."/>
            <person name="Cuomo C.A."/>
            <person name="Buchler N.E."/>
            <person name="Grigoriev I.V."/>
            <person name="Spatafora J.W."/>
            <person name="Stajich J.E."/>
            <person name="James T.Y."/>
        </authorList>
    </citation>
    <scope>NUCLEOTIDE SEQUENCE</scope>
    <source>
        <strain evidence="2">AG</strain>
    </source>
</reference>
<gene>
    <name evidence="2" type="ORF">K450DRAFT_260942</name>
</gene>
<keyword evidence="3" id="KW-1185">Reference proteome</keyword>
<dbReference type="RefSeq" id="XP_051440622.1">
    <property type="nucleotide sequence ID" value="XM_051592234.1"/>
</dbReference>
<dbReference type="AlphaFoldDB" id="A0AAD5E1P6"/>
<keyword evidence="1" id="KW-1133">Transmembrane helix</keyword>
<comment type="caution">
    <text evidence="2">The sequence shown here is derived from an EMBL/GenBank/DDBJ whole genome shotgun (WGS) entry which is preliminary data.</text>
</comment>
<dbReference type="EMBL" id="MU620975">
    <property type="protein sequence ID" value="KAI8575618.1"/>
    <property type="molecule type" value="Genomic_DNA"/>
</dbReference>
<proteinExistence type="predicted"/>
<feature type="transmembrane region" description="Helical" evidence="1">
    <location>
        <begin position="73"/>
        <end position="96"/>
    </location>
</feature>
<evidence type="ECO:0000256" key="1">
    <source>
        <dbReference type="SAM" id="Phobius"/>
    </source>
</evidence>
<name>A0AAD5E1P6_UMBRA</name>
<accession>A0AAD5E1P6</accession>
<protein>
    <submittedName>
        <fullName evidence="2">Uncharacterized protein</fullName>
    </submittedName>
</protein>
<dbReference type="GeneID" id="75917577"/>
<keyword evidence="1" id="KW-0472">Membrane</keyword>
<keyword evidence="1" id="KW-0812">Transmembrane</keyword>
<evidence type="ECO:0000313" key="2">
    <source>
        <dbReference type="EMBL" id="KAI8575618.1"/>
    </source>
</evidence>
<evidence type="ECO:0000313" key="3">
    <source>
        <dbReference type="Proteomes" id="UP001206595"/>
    </source>
</evidence>
<sequence>MAGSLKKSNDWSILHHCQRNVVVLALGCLFDCLLKSISSELGHTKSRIFFSKENFFCYSFLYLLQRHSFSSSITVIVVNIILSWLIQISYGIRLVILGPL</sequence>
<organism evidence="2 3">
    <name type="scientific">Umbelopsis ramanniana AG</name>
    <dbReference type="NCBI Taxonomy" id="1314678"/>
    <lineage>
        <taxon>Eukaryota</taxon>
        <taxon>Fungi</taxon>
        <taxon>Fungi incertae sedis</taxon>
        <taxon>Mucoromycota</taxon>
        <taxon>Mucoromycotina</taxon>
        <taxon>Umbelopsidomycetes</taxon>
        <taxon>Umbelopsidales</taxon>
        <taxon>Umbelopsidaceae</taxon>
        <taxon>Umbelopsis</taxon>
    </lineage>
</organism>